<organism evidence="2 3">
    <name type="scientific">Chryseobacterium lacus</name>
    <dbReference type="NCBI Taxonomy" id="2058346"/>
    <lineage>
        <taxon>Bacteria</taxon>
        <taxon>Pseudomonadati</taxon>
        <taxon>Bacteroidota</taxon>
        <taxon>Flavobacteriia</taxon>
        <taxon>Flavobacteriales</taxon>
        <taxon>Weeksellaceae</taxon>
        <taxon>Chryseobacterium group</taxon>
        <taxon>Chryseobacterium</taxon>
    </lineage>
</organism>
<dbReference type="Proteomes" id="UP000252172">
    <property type="component" value="Unassembled WGS sequence"/>
</dbReference>
<reference evidence="2 3" key="1">
    <citation type="submission" date="2018-07" db="EMBL/GenBank/DDBJ databases">
        <title>Chryseobacterium lacus sp. nov., isolated from lake water.</title>
        <authorList>
            <person name="Li C.-M."/>
        </authorList>
    </citation>
    <scope>NUCLEOTIDE SEQUENCE [LARGE SCALE GENOMIC DNA]</scope>
    <source>
        <strain evidence="2 3">YLOS41</strain>
    </source>
</reference>
<dbReference type="EMBL" id="QPIE01000006">
    <property type="protein sequence ID" value="RCU42498.1"/>
    <property type="molecule type" value="Genomic_DNA"/>
</dbReference>
<gene>
    <name evidence="2" type="ORF">DQ356_09215</name>
</gene>
<keyword evidence="3" id="KW-1185">Reference proteome</keyword>
<proteinExistence type="predicted"/>
<evidence type="ECO:0000313" key="3">
    <source>
        <dbReference type="Proteomes" id="UP000252172"/>
    </source>
</evidence>
<feature type="region of interest" description="Disordered" evidence="1">
    <location>
        <begin position="165"/>
        <end position="196"/>
    </location>
</feature>
<evidence type="ECO:0000256" key="1">
    <source>
        <dbReference type="SAM" id="MobiDB-lite"/>
    </source>
</evidence>
<dbReference type="AlphaFoldDB" id="A0A368MWG3"/>
<name>A0A368MWG3_9FLAO</name>
<sequence length="196" mass="22850">MKIKKKRDALLSQKTIMRKIHLLLALFLFTFSFAQIKVLKNENLVEVGKENAIALYKKQNKYVFNYQDINNSNLNTYRSFYFHDLNKDFDQLYKMISDGFIDMPQSEIQLELPNDIIGLNFAKNYGQTTVQFVHYINKSKKHIGKSQFLTKNQVDKVFGKNRMKNRSSVAASKARTTIQPYEKTDSATEKSATKKK</sequence>
<feature type="compositionally biased region" description="Basic and acidic residues" evidence="1">
    <location>
        <begin position="182"/>
        <end position="196"/>
    </location>
</feature>
<protein>
    <submittedName>
        <fullName evidence="2">Uncharacterized protein</fullName>
    </submittedName>
</protein>
<comment type="caution">
    <text evidence="2">The sequence shown here is derived from an EMBL/GenBank/DDBJ whole genome shotgun (WGS) entry which is preliminary data.</text>
</comment>
<evidence type="ECO:0000313" key="2">
    <source>
        <dbReference type="EMBL" id="RCU42498.1"/>
    </source>
</evidence>
<feature type="compositionally biased region" description="Polar residues" evidence="1">
    <location>
        <begin position="166"/>
        <end position="179"/>
    </location>
</feature>
<accession>A0A368MWG3</accession>